<dbReference type="RefSeq" id="WP_103990353.1">
    <property type="nucleotide sequence ID" value="NZ_CP031311.1"/>
</dbReference>
<evidence type="ECO:0000313" key="2">
    <source>
        <dbReference type="EMBL" id="SEF73981.1"/>
    </source>
</evidence>
<dbReference type="AlphaFoldDB" id="A0A1H5UHW6"/>
<evidence type="ECO:0000313" key="3">
    <source>
        <dbReference type="Proteomes" id="UP000236740"/>
    </source>
</evidence>
<name>A0A1H5UHW6_9EURY</name>
<organism evidence="2 3">
    <name type="scientific">Halobellus limi</name>
    <dbReference type="NCBI Taxonomy" id="699433"/>
    <lineage>
        <taxon>Archaea</taxon>
        <taxon>Methanobacteriati</taxon>
        <taxon>Methanobacteriota</taxon>
        <taxon>Stenosarchaea group</taxon>
        <taxon>Halobacteria</taxon>
        <taxon>Halobacteriales</taxon>
        <taxon>Haloferacaceae</taxon>
        <taxon>Halobellus</taxon>
    </lineage>
</organism>
<evidence type="ECO:0000313" key="4">
    <source>
        <dbReference type="Proteomes" id="UP000296733"/>
    </source>
</evidence>
<dbReference type="Proteomes" id="UP000296733">
    <property type="component" value="Chromosome"/>
</dbReference>
<dbReference type="KEGG" id="hlm:DV707_04805"/>
<gene>
    <name evidence="1" type="ORF">DV707_04805</name>
    <name evidence="2" type="ORF">SAMN04488133_0590</name>
</gene>
<evidence type="ECO:0000313" key="1">
    <source>
        <dbReference type="EMBL" id="QCC47045.1"/>
    </source>
</evidence>
<reference evidence="1 4" key="2">
    <citation type="journal article" date="2019" name="Nat. Commun.">
        <title>A new type of DNA phosphorothioation-based antiviral system in archaea.</title>
        <authorList>
            <person name="Xiong L."/>
            <person name="Liu S."/>
            <person name="Chen S."/>
            <person name="Xiao Y."/>
            <person name="Zhu B."/>
            <person name="Gao Y."/>
            <person name="Zhang Y."/>
            <person name="Chen B."/>
            <person name="Luo J."/>
            <person name="Deng Z."/>
            <person name="Chen X."/>
            <person name="Wang L."/>
            <person name="Chen S."/>
        </authorList>
    </citation>
    <scope>NUCLEOTIDE SEQUENCE [LARGE SCALE GENOMIC DNA]</scope>
    <source>
        <strain evidence="1 4">CGMCC 1.10331</strain>
    </source>
</reference>
<protein>
    <recommendedName>
        <fullName evidence="5">Gamma-glutamylcyclotransferase</fullName>
    </recommendedName>
</protein>
<accession>A0A1H5UHW6</accession>
<dbReference type="GeneID" id="39857382"/>
<dbReference type="OrthoDB" id="350748at2157"/>
<sequence length="229" mass="26119">MTPIFGYGSLILPTSLISRFENVNPTLDDVYEGNTDRNVRANALEKWEKRRERIVYVPAKIRGFRRYYSLESDRGGTMLEAVRTDDPDDWINGVLVFGLTAEEKAQIRETESPYDYTGVRDPELEYYVDPDRFDEYDITDISEVRLFANSAESADIAADKPRNGTYHSRIVNGIMMIGEMYGSAVATEFYRDFCATTYETAYDSTDASEFNTVAENDELSGDSGWTVRE</sequence>
<dbReference type="EMBL" id="CP031311">
    <property type="protein sequence ID" value="QCC47045.1"/>
    <property type="molecule type" value="Genomic_DNA"/>
</dbReference>
<keyword evidence="3" id="KW-1185">Reference proteome</keyword>
<dbReference type="EMBL" id="FNVN01000001">
    <property type="protein sequence ID" value="SEF73981.1"/>
    <property type="molecule type" value="Genomic_DNA"/>
</dbReference>
<evidence type="ECO:0008006" key="5">
    <source>
        <dbReference type="Google" id="ProtNLM"/>
    </source>
</evidence>
<reference evidence="2 3" key="1">
    <citation type="submission" date="2016-10" db="EMBL/GenBank/DDBJ databases">
        <authorList>
            <person name="de Groot N.N."/>
        </authorList>
    </citation>
    <scope>NUCLEOTIDE SEQUENCE [LARGE SCALE GENOMIC DNA]</scope>
    <source>
        <strain evidence="2 3">CGMCC 1.10331</strain>
    </source>
</reference>
<proteinExistence type="predicted"/>
<dbReference type="Proteomes" id="UP000236740">
    <property type="component" value="Unassembled WGS sequence"/>
</dbReference>